<name>A0A1G6ZST3_9GAMM</name>
<keyword evidence="3" id="KW-1185">Reference proteome</keyword>
<dbReference type="Pfam" id="PF05309">
    <property type="entry name" value="TraE"/>
    <property type="match status" value="1"/>
</dbReference>
<evidence type="ECO:0000313" key="3">
    <source>
        <dbReference type="Proteomes" id="UP000199603"/>
    </source>
</evidence>
<dbReference type="RefSeq" id="WP_176764251.1">
    <property type="nucleotide sequence ID" value="NZ_FNAG01000015.1"/>
</dbReference>
<accession>A0A1G6ZST3</accession>
<dbReference type="STRING" id="265719.SAMN04488509_11571"/>
<sequence length="194" mass="21821">MKLGTQRKTFEQALRENSLTRWIVAGQVLVVLVMAFGWASTDQRVVLVPPTLSTKAEVSANWASQSLQIAWGQFLATNFGNISPRNADVVLETVGSHLSPSVYRSVVDRLAEQIKVLKDEQLTIAFDPMNSRWDENRQSVLITGEHRIRGLRGAERREVKTYEMRFVVSNYRVLLDHLDVHDGATPPPPQKAQG</sequence>
<protein>
    <submittedName>
        <fullName evidence="2">TraE protein</fullName>
    </submittedName>
</protein>
<keyword evidence="1" id="KW-0472">Membrane</keyword>
<dbReference type="AlphaFoldDB" id="A0A1G6ZST3"/>
<gene>
    <name evidence="2" type="ORF">SAMN04488509_11571</name>
</gene>
<keyword evidence="1" id="KW-0812">Transmembrane</keyword>
<dbReference type="EMBL" id="FNAG01000015">
    <property type="protein sequence ID" value="SDE05581.1"/>
    <property type="molecule type" value="Genomic_DNA"/>
</dbReference>
<evidence type="ECO:0000256" key="1">
    <source>
        <dbReference type="SAM" id="Phobius"/>
    </source>
</evidence>
<dbReference type="Proteomes" id="UP000199603">
    <property type="component" value="Unassembled WGS sequence"/>
</dbReference>
<proteinExistence type="predicted"/>
<keyword evidence="1" id="KW-1133">Transmembrane helix</keyword>
<dbReference type="InterPro" id="IPR007973">
    <property type="entry name" value="Pilus_assembly_TraE"/>
</dbReference>
<evidence type="ECO:0000313" key="2">
    <source>
        <dbReference type="EMBL" id="SDE05581.1"/>
    </source>
</evidence>
<organism evidence="2 3">
    <name type="scientific">Aquimonas voraii</name>
    <dbReference type="NCBI Taxonomy" id="265719"/>
    <lineage>
        <taxon>Bacteria</taxon>
        <taxon>Pseudomonadati</taxon>
        <taxon>Pseudomonadota</taxon>
        <taxon>Gammaproteobacteria</taxon>
        <taxon>Lysobacterales</taxon>
        <taxon>Lysobacteraceae</taxon>
        <taxon>Aquimonas</taxon>
    </lineage>
</organism>
<reference evidence="2 3" key="1">
    <citation type="submission" date="2016-10" db="EMBL/GenBank/DDBJ databases">
        <authorList>
            <person name="de Groot N.N."/>
        </authorList>
    </citation>
    <scope>NUCLEOTIDE SEQUENCE [LARGE SCALE GENOMIC DNA]</scope>
    <source>
        <strain evidence="2 3">DSM 16957</strain>
    </source>
</reference>
<feature type="transmembrane region" description="Helical" evidence="1">
    <location>
        <begin position="21"/>
        <end position="39"/>
    </location>
</feature>